<dbReference type="Gene3D" id="3.90.1750.10">
    <property type="entry name" value="Hect, E3 ligase catalytic domains"/>
    <property type="match status" value="1"/>
</dbReference>
<dbReference type="GO" id="GO:0016874">
    <property type="term" value="F:ligase activity"/>
    <property type="evidence" value="ECO:0007669"/>
    <property type="project" value="UniProtKB-KW"/>
</dbReference>
<keyword evidence="9" id="KW-1185">Reference proteome</keyword>
<dbReference type="GO" id="GO:0006511">
    <property type="term" value="P:ubiquitin-dependent protein catabolic process"/>
    <property type="evidence" value="ECO:0007669"/>
    <property type="project" value="TreeGrafter"/>
</dbReference>
<feature type="region of interest" description="Disordered" evidence="6">
    <location>
        <begin position="26"/>
        <end position="49"/>
    </location>
</feature>
<feature type="compositionally biased region" description="Low complexity" evidence="6">
    <location>
        <begin position="310"/>
        <end position="325"/>
    </location>
</feature>
<comment type="catalytic activity">
    <reaction evidence="1">
        <text>S-ubiquitinyl-[E2 ubiquitin-conjugating enzyme]-L-cysteine + [acceptor protein]-L-lysine = [E2 ubiquitin-conjugating enzyme]-L-cysteine + N(6)-ubiquitinyl-[acceptor protein]-L-lysine.</text>
        <dbReference type="EC" id="2.3.2.26"/>
    </reaction>
</comment>
<dbReference type="PROSITE" id="PS50237">
    <property type="entry name" value="HECT"/>
    <property type="match status" value="1"/>
</dbReference>
<evidence type="ECO:0000313" key="8">
    <source>
        <dbReference type="EMBL" id="CUG69073.1"/>
    </source>
</evidence>
<evidence type="ECO:0000256" key="1">
    <source>
        <dbReference type="ARBA" id="ARBA00000885"/>
    </source>
</evidence>
<evidence type="ECO:0000256" key="6">
    <source>
        <dbReference type="SAM" id="MobiDB-lite"/>
    </source>
</evidence>
<evidence type="ECO:0000313" key="9">
    <source>
        <dbReference type="Proteomes" id="UP000051952"/>
    </source>
</evidence>
<dbReference type="EC" id="2.3.2.26" evidence="2"/>
<feature type="domain" description="HECT" evidence="7">
    <location>
        <begin position="885"/>
        <end position="1196"/>
    </location>
</feature>
<dbReference type="FunFam" id="3.30.2160.10:FF:000002">
    <property type="entry name" value="Putative Ubiquitin-protein ligase E3C"/>
    <property type="match status" value="1"/>
</dbReference>
<organism evidence="8 9">
    <name type="scientific">Bodo saltans</name>
    <name type="common">Flagellated protozoan</name>
    <dbReference type="NCBI Taxonomy" id="75058"/>
    <lineage>
        <taxon>Eukaryota</taxon>
        <taxon>Discoba</taxon>
        <taxon>Euglenozoa</taxon>
        <taxon>Kinetoplastea</taxon>
        <taxon>Metakinetoplastina</taxon>
        <taxon>Eubodonida</taxon>
        <taxon>Bodonidae</taxon>
        <taxon>Bodo</taxon>
    </lineage>
</organism>
<dbReference type="SMART" id="SM00119">
    <property type="entry name" value="HECTc"/>
    <property type="match status" value="1"/>
</dbReference>
<evidence type="ECO:0000256" key="5">
    <source>
        <dbReference type="PROSITE-ProRule" id="PRU00104"/>
    </source>
</evidence>
<accession>A0A0S4J6M3</accession>
<proteinExistence type="predicted"/>
<name>A0A0S4J6M3_BODSA</name>
<sequence>MFNNIGSFNGRSRVNRMNLVQDHVEDRQQSIAKARQAREERERAQKRRRAGQVILRAFRSFMARRELERRAYAVLTSQLTAAGRRPHLKTLFTMAFFAKGMKQPVASHEDSIPTASQVFRCIIGTTNEDDAKAVDGGMTLVLRNDVLSHSSARKGLLWAAFGVFSSVRELVRLFGGGDVASATSLWRAIHWISSNCQLNFATTSSGNEEEDDDDAKKIHHERSSSHFAAQWMSVLCRGIRVIDDALVSNNSKAVNTNDADRSVLTSLRARLIVLIRDALRCCRVLPVDSPVSLMQLLLLPCFDCNSHSSTGSATSSGGASEPSSPLNDDEAANENWNGTLIKILFGKQQRSSAVGHHRRNADDRDITQTESPKTMKRSMEEEEAETVAAMSSLLTAVSTLLASTSSNSNNTALVADSSSSLSSSSFHITPENRPLLCNAFHRLSQLCAIVPLHLAGLLASTLNLVLEHLTVAIVSDEVSCSAVIASASDLFEPTKGLRLLRLVSSTTASLPPHHHTFSEGTPSSPPACSIPPEAYHAITSLLSTPSTLAQILGDESDRSLMISCHSRLLKTQTLDDLTAGFVIGSGIASSLGTASTKESLWLAREIPVLSLRSTGCPSLFLQMFSYYVDSGMFIKGILAAGGGATPSSHHHYHHDTSRTDDSAVASRHHHHRLNKREMARLVVLTLRDLVVRAHLHGCDSFQTEVIATRCCVLFSKLFVINELHPFCEEKDWWCPGTFSPAMVEHHWHASLEEDDDDDEITGDAVVLNSALQVASRRAAIKHQLRKNYFAGSKRWGSEVRLVAMLRNAPFLVPFESRVAIFSRILHPREEARVSYNQRMALTVRRGCVFEDAFLQFKRQSGFGVLSGLRGGLNPQFVNEAGFGDGVYRDFMQCLCAEGFSPEHGLFRRTDEGGYLFPNPASETATDAEHLNRFRFLGAMVGKALYDGILLSVPFSLHFRNALLGRRNTFDHLIAFDPHLYRQLSQIRDADSETIDDLGLTFTATVDAFGAAVEVPLVANGNDILVTASNVAQYVQLYADFRLNRENERQTKAFQTGLHDVVESTALQIFGSNGLDILFQGDSGIDADDWEQNTVYSPADAKDAPVVQYFWQLVRNMTNSERQVLLGFVTSARRAPLLGFRHMVPKFTIAVTQTSVDHLPSAATCFCQLKIPSYTSFAETRDKLMQAMAHGQTFELS</sequence>
<dbReference type="VEuPathDB" id="TriTrypDB:BSAL_83275"/>
<feature type="region of interest" description="Disordered" evidence="6">
    <location>
        <begin position="310"/>
        <end position="332"/>
    </location>
</feature>
<dbReference type="OrthoDB" id="8068875at2759"/>
<feature type="region of interest" description="Disordered" evidence="6">
    <location>
        <begin position="351"/>
        <end position="378"/>
    </location>
</feature>
<evidence type="ECO:0000256" key="2">
    <source>
        <dbReference type="ARBA" id="ARBA00012485"/>
    </source>
</evidence>
<dbReference type="Pfam" id="PF00632">
    <property type="entry name" value="HECT"/>
    <property type="match status" value="1"/>
</dbReference>
<dbReference type="InterPro" id="IPR000569">
    <property type="entry name" value="HECT_dom"/>
</dbReference>
<dbReference type="Proteomes" id="UP000051952">
    <property type="component" value="Unassembled WGS sequence"/>
</dbReference>
<dbReference type="InterPro" id="IPR044611">
    <property type="entry name" value="E3A/B/C-like"/>
</dbReference>
<dbReference type="AlphaFoldDB" id="A0A0S4J6M3"/>
<dbReference type="PANTHER" id="PTHR45700:SF2">
    <property type="entry name" value="UBIQUITIN-PROTEIN LIGASE E3C"/>
    <property type="match status" value="1"/>
</dbReference>
<dbReference type="Gene3D" id="3.30.2410.10">
    <property type="entry name" value="Hect, E3 ligase catalytic domain"/>
    <property type="match status" value="1"/>
</dbReference>
<gene>
    <name evidence="8" type="ORF">BSAL_83275</name>
</gene>
<dbReference type="CDD" id="cd00078">
    <property type="entry name" value="HECTc"/>
    <property type="match status" value="1"/>
</dbReference>
<dbReference type="Gene3D" id="3.30.2160.10">
    <property type="entry name" value="Hect, E3 ligase catalytic domain"/>
    <property type="match status" value="1"/>
</dbReference>
<keyword evidence="8" id="KW-0436">Ligase</keyword>
<evidence type="ECO:0000259" key="7">
    <source>
        <dbReference type="PROSITE" id="PS50237"/>
    </source>
</evidence>
<reference evidence="9" key="1">
    <citation type="submission" date="2015-09" db="EMBL/GenBank/DDBJ databases">
        <authorList>
            <consortium name="Pathogen Informatics"/>
        </authorList>
    </citation>
    <scope>NUCLEOTIDE SEQUENCE [LARGE SCALE GENOMIC DNA]</scope>
    <source>
        <strain evidence="9">Lake Konstanz</strain>
    </source>
</reference>
<evidence type="ECO:0000256" key="3">
    <source>
        <dbReference type="ARBA" id="ARBA00022679"/>
    </source>
</evidence>
<keyword evidence="3" id="KW-0808">Transferase</keyword>
<dbReference type="InterPro" id="IPR035983">
    <property type="entry name" value="Hect_E3_ubiquitin_ligase"/>
</dbReference>
<protein>
    <recommendedName>
        <fullName evidence="2">HECT-type E3 ubiquitin transferase</fullName>
        <ecNumber evidence="2">2.3.2.26</ecNumber>
    </recommendedName>
</protein>
<dbReference type="PANTHER" id="PTHR45700">
    <property type="entry name" value="UBIQUITIN-PROTEIN LIGASE E3C"/>
    <property type="match status" value="1"/>
</dbReference>
<dbReference type="GO" id="GO:0000209">
    <property type="term" value="P:protein polyubiquitination"/>
    <property type="evidence" value="ECO:0007669"/>
    <property type="project" value="InterPro"/>
</dbReference>
<dbReference type="SUPFAM" id="SSF56204">
    <property type="entry name" value="Hect, E3 ligase catalytic domain"/>
    <property type="match status" value="1"/>
</dbReference>
<evidence type="ECO:0000256" key="4">
    <source>
        <dbReference type="ARBA" id="ARBA00022786"/>
    </source>
</evidence>
<dbReference type="EMBL" id="CYKH01000933">
    <property type="protein sequence ID" value="CUG69073.1"/>
    <property type="molecule type" value="Genomic_DNA"/>
</dbReference>
<dbReference type="GO" id="GO:0061630">
    <property type="term" value="F:ubiquitin protein ligase activity"/>
    <property type="evidence" value="ECO:0007669"/>
    <property type="project" value="UniProtKB-EC"/>
</dbReference>
<keyword evidence="4 5" id="KW-0833">Ubl conjugation pathway</keyword>
<feature type="active site" description="Glycyl thioester intermediate" evidence="5">
    <location>
        <position position="1164"/>
    </location>
</feature>